<dbReference type="Pfam" id="PF00566">
    <property type="entry name" value="RabGAP-TBC"/>
    <property type="match status" value="1"/>
</dbReference>
<dbReference type="PROSITE" id="PS50086">
    <property type="entry name" value="TBC_RABGAP"/>
    <property type="match status" value="1"/>
</dbReference>
<dbReference type="AlphaFoldDB" id="A0AAD5A2L4"/>
<dbReference type="EMBL" id="MU584778">
    <property type="protein sequence ID" value="KAI5608184.1"/>
    <property type="molecule type" value="Genomic_DNA"/>
</dbReference>
<reference evidence="2" key="1">
    <citation type="submission" date="2018-07" db="EMBL/GenBank/DDBJ databases">
        <title>Comparative genomics of catfishes provides insights into carnivory and benthic adaptation.</title>
        <authorList>
            <person name="Zhang Y."/>
            <person name="Wang D."/>
            <person name="Peng Z."/>
            <person name="Zheng S."/>
            <person name="Shao F."/>
            <person name="Tao W."/>
        </authorList>
    </citation>
    <scope>NUCLEOTIDE SEQUENCE</scope>
    <source>
        <strain evidence="2">Chongqing</strain>
    </source>
</reference>
<name>A0AAD5A2L4_SILAS</name>
<evidence type="ECO:0000259" key="1">
    <source>
        <dbReference type="PROSITE" id="PS50086"/>
    </source>
</evidence>
<dbReference type="GO" id="GO:0031267">
    <property type="term" value="F:small GTPase binding"/>
    <property type="evidence" value="ECO:0007669"/>
    <property type="project" value="TreeGrafter"/>
</dbReference>
<organism evidence="2 3">
    <name type="scientific">Silurus asotus</name>
    <name type="common">Amur catfish</name>
    <name type="synonym">Parasilurus asotus</name>
    <dbReference type="NCBI Taxonomy" id="30991"/>
    <lineage>
        <taxon>Eukaryota</taxon>
        <taxon>Metazoa</taxon>
        <taxon>Chordata</taxon>
        <taxon>Craniata</taxon>
        <taxon>Vertebrata</taxon>
        <taxon>Euteleostomi</taxon>
        <taxon>Actinopterygii</taxon>
        <taxon>Neopterygii</taxon>
        <taxon>Teleostei</taxon>
        <taxon>Ostariophysi</taxon>
        <taxon>Siluriformes</taxon>
        <taxon>Siluridae</taxon>
        <taxon>Silurus</taxon>
    </lineage>
</organism>
<accession>A0AAD5A2L4</accession>
<evidence type="ECO:0000313" key="2">
    <source>
        <dbReference type="EMBL" id="KAI5608184.1"/>
    </source>
</evidence>
<evidence type="ECO:0000313" key="3">
    <source>
        <dbReference type="Proteomes" id="UP001205998"/>
    </source>
</evidence>
<dbReference type="InterPro" id="IPR050302">
    <property type="entry name" value="Rab_GAP_TBC_domain"/>
</dbReference>
<dbReference type="GO" id="GO:0005096">
    <property type="term" value="F:GTPase activator activity"/>
    <property type="evidence" value="ECO:0007669"/>
    <property type="project" value="TreeGrafter"/>
</dbReference>
<dbReference type="SUPFAM" id="SSF47923">
    <property type="entry name" value="Ypt/Rab-GAP domain of gyp1p"/>
    <property type="match status" value="1"/>
</dbReference>
<comment type="caution">
    <text evidence="2">The sequence shown here is derived from an EMBL/GenBank/DDBJ whole genome shotgun (WGS) entry which is preliminary data.</text>
</comment>
<feature type="non-terminal residue" evidence="2">
    <location>
        <position position="130"/>
    </location>
</feature>
<gene>
    <name evidence="2" type="ORF">C0J50_9565</name>
</gene>
<proteinExistence type="predicted"/>
<dbReference type="InterPro" id="IPR000195">
    <property type="entry name" value="Rab-GAP-TBC_dom"/>
</dbReference>
<keyword evidence="3" id="KW-1185">Reference proteome</keyword>
<dbReference type="PANTHER" id="PTHR47219:SF15">
    <property type="entry name" value="TBC1 DOMAIN FAMILY MEMBER 12 ISOFORM X1"/>
    <property type="match status" value="1"/>
</dbReference>
<dbReference type="InterPro" id="IPR035969">
    <property type="entry name" value="Rab-GAP_TBC_sf"/>
</dbReference>
<dbReference type="Proteomes" id="UP001205998">
    <property type="component" value="Unassembled WGS sequence"/>
</dbReference>
<dbReference type="Gene3D" id="1.10.472.80">
    <property type="entry name" value="Ypt/Rab-GAP domain of gyp1p, domain 3"/>
    <property type="match status" value="1"/>
</dbReference>
<dbReference type="PANTHER" id="PTHR47219">
    <property type="entry name" value="RAB GTPASE-ACTIVATING PROTEIN 1-LIKE"/>
    <property type="match status" value="1"/>
</dbReference>
<sequence length="130" mass="15178">IFTLYSKPLPLDVACRVWDLFCRDGEEALFRTALGILRLYQDVLLQMDFIHSAQFLSRLPQNTPAHLLFIGIANTDMLSNNGRWNQSSHESHESLTLTCFSVVPLRNTFGFFMVEREVLEDQFKNSRFYR</sequence>
<feature type="domain" description="Rab-GAP TBC" evidence="1">
    <location>
        <begin position="1"/>
        <end position="25"/>
    </location>
</feature>
<protein>
    <submittedName>
        <fullName evidence="2">TBC1 domain family member 12 isoform X2</fullName>
    </submittedName>
</protein>